<keyword evidence="2" id="KW-0489">Methyltransferase</keyword>
<reference evidence="7 8" key="1">
    <citation type="submission" date="2017-10" db="EMBL/GenBank/DDBJ databases">
        <title>Bacillus sp. nov., a halophilic bacterium isolated from a Keqin Lake.</title>
        <authorList>
            <person name="Wang H."/>
        </authorList>
    </citation>
    <scope>NUCLEOTIDE SEQUENCE [LARGE SCALE GENOMIC DNA]</scope>
    <source>
        <strain evidence="7 8">KCTC 13187</strain>
    </source>
</reference>
<evidence type="ECO:0000313" key="8">
    <source>
        <dbReference type="Proteomes" id="UP000281498"/>
    </source>
</evidence>
<dbReference type="PANTHER" id="PTHR44307:SF2">
    <property type="entry name" value="PHOSPHOETHANOLAMINE METHYLTRANSFERASE ISOFORM X1"/>
    <property type="match status" value="1"/>
</dbReference>
<evidence type="ECO:0000256" key="5">
    <source>
        <dbReference type="ARBA" id="ARBA00047622"/>
    </source>
</evidence>
<evidence type="ECO:0000256" key="3">
    <source>
        <dbReference type="ARBA" id="ARBA00022679"/>
    </source>
</evidence>
<accession>A0A3A9KY64</accession>
<dbReference type="Pfam" id="PF13649">
    <property type="entry name" value="Methyltransf_25"/>
    <property type="match status" value="1"/>
</dbReference>
<dbReference type="EMBL" id="PDOE01000001">
    <property type="protein sequence ID" value="RKL69286.1"/>
    <property type="molecule type" value="Genomic_DNA"/>
</dbReference>
<keyword evidence="8" id="KW-1185">Reference proteome</keyword>
<evidence type="ECO:0000259" key="6">
    <source>
        <dbReference type="Pfam" id="PF13649"/>
    </source>
</evidence>
<dbReference type="OrthoDB" id="43862at2"/>
<protein>
    <recommendedName>
        <fullName evidence="6">Methyltransferase domain-containing protein</fullName>
    </recommendedName>
</protein>
<dbReference type="CDD" id="cd02440">
    <property type="entry name" value="AdoMet_MTases"/>
    <property type="match status" value="1"/>
</dbReference>
<sequence length="232" mass="26159">MKKNSYMNMLAELNVLSAHPGGKLLTKQMINELGITPDMTILDAGCGLGETARFISEMYGCKVNAIDSHPVMVSKARKNLENNKNVVVQFTTVLDLPFAENSFHHVICESVLSFTHAPKALKEIQRVLKDDGQVLINEMCLRQPFSSIDEKKVKNFYEVETLYTKNDWLNLLKNSGFSKVTEMPFKPSEEPATEILLPDNITREQLDILDEHAEMLSMMSGHVEPILLSCEK</sequence>
<comment type="caution">
    <text evidence="7">The sequence shown here is derived from an EMBL/GenBank/DDBJ whole genome shotgun (WGS) entry which is preliminary data.</text>
</comment>
<gene>
    <name evidence="7" type="ORF">CR203_04465</name>
</gene>
<dbReference type="PANTHER" id="PTHR44307">
    <property type="entry name" value="PHOSPHOETHANOLAMINE METHYLTRANSFERASE"/>
    <property type="match status" value="1"/>
</dbReference>
<comment type="catalytic activity">
    <reaction evidence="5">
        <text>phosphoethanolamine + S-adenosyl-L-methionine = N-methylethanolamine phosphate + S-adenosyl-L-homocysteine + H(+)</text>
        <dbReference type="Rhea" id="RHEA:20365"/>
        <dbReference type="ChEBI" id="CHEBI:15378"/>
        <dbReference type="ChEBI" id="CHEBI:57781"/>
        <dbReference type="ChEBI" id="CHEBI:57856"/>
        <dbReference type="ChEBI" id="CHEBI:58190"/>
        <dbReference type="ChEBI" id="CHEBI:59789"/>
        <dbReference type="EC" id="2.1.1.103"/>
    </reaction>
    <physiologicalReaction direction="left-to-right" evidence="5">
        <dbReference type="Rhea" id="RHEA:20366"/>
    </physiologicalReaction>
</comment>
<keyword evidence="3" id="KW-0808">Transferase</keyword>
<proteinExistence type="predicted"/>
<dbReference type="SUPFAM" id="SSF53335">
    <property type="entry name" value="S-adenosyl-L-methionine-dependent methyltransferases"/>
    <property type="match status" value="1"/>
</dbReference>
<evidence type="ECO:0000313" key="7">
    <source>
        <dbReference type="EMBL" id="RKL69286.1"/>
    </source>
</evidence>
<dbReference type="RefSeq" id="WP_110936074.1">
    <property type="nucleotide sequence ID" value="NZ_KZ614146.1"/>
</dbReference>
<dbReference type="GO" id="GO:0032259">
    <property type="term" value="P:methylation"/>
    <property type="evidence" value="ECO:0007669"/>
    <property type="project" value="UniProtKB-KW"/>
</dbReference>
<feature type="domain" description="Methyltransferase" evidence="6">
    <location>
        <begin position="41"/>
        <end position="132"/>
    </location>
</feature>
<dbReference type="Gene3D" id="3.40.50.150">
    <property type="entry name" value="Vaccinia Virus protein VP39"/>
    <property type="match status" value="1"/>
</dbReference>
<comment type="pathway">
    <text evidence="4">Phospholipid metabolism.</text>
</comment>
<dbReference type="InterPro" id="IPR029063">
    <property type="entry name" value="SAM-dependent_MTases_sf"/>
</dbReference>
<evidence type="ECO:0000256" key="1">
    <source>
        <dbReference type="ARBA" id="ARBA00005189"/>
    </source>
</evidence>
<name>A0A3A9KY64_9BACI</name>
<dbReference type="InterPro" id="IPR041698">
    <property type="entry name" value="Methyltransf_25"/>
</dbReference>
<evidence type="ECO:0000256" key="2">
    <source>
        <dbReference type="ARBA" id="ARBA00022603"/>
    </source>
</evidence>
<dbReference type="AlphaFoldDB" id="A0A3A9KY64"/>
<dbReference type="GO" id="GO:0000234">
    <property type="term" value="F:phosphoethanolamine N-methyltransferase activity"/>
    <property type="evidence" value="ECO:0007669"/>
    <property type="project" value="UniProtKB-EC"/>
</dbReference>
<dbReference type="Proteomes" id="UP000281498">
    <property type="component" value="Unassembled WGS sequence"/>
</dbReference>
<evidence type="ECO:0000256" key="4">
    <source>
        <dbReference type="ARBA" id="ARBA00025707"/>
    </source>
</evidence>
<comment type="pathway">
    <text evidence="1">Lipid metabolism.</text>
</comment>
<organism evidence="7 8">
    <name type="scientific">Salipaludibacillus neizhouensis</name>
    <dbReference type="NCBI Taxonomy" id="885475"/>
    <lineage>
        <taxon>Bacteria</taxon>
        <taxon>Bacillati</taxon>
        <taxon>Bacillota</taxon>
        <taxon>Bacilli</taxon>
        <taxon>Bacillales</taxon>
        <taxon>Bacillaceae</taxon>
    </lineage>
</organism>